<reference evidence="10" key="1">
    <citation type="submission" date="2013-08" db="EMBL/GenBank/DDBJ databases">
        <authorList>
            <person name="Mendez C."/>
            <person name="Richter M."/>
            <person name="Ferrer M."/>
            <person name="Sanchez J."/>
        </authorList>
    </citation>
    <scope>NUCLEOTIDE SEQUENCE</scope>
</reference>
<accession>T1CFA5</accession>
<evidence type="ECO:0000256" key="4">
    <source>
        <dbReference type="ARBA" id="ARBA00022556"/>
    </source>
</evidence>
<dbReference type="PANTHER" id="PTHR42724">
    <property type="entry name" value="TETRAACYLDISACCHARIDE 4'-KINASE"/>
    <property type="match status" value="1"/>
</dbReference>
<evidence type="ECO:0000256" key="5">
    <source>
        <dbReference type="ARBA" id="ARBA00022679"/>
    </source>
</evidence>
<comment type="pathway">
    <text evidence="1">Glycolipid biosynthesis; lipid IV(A) biosynthesis; lipid IV(A) from (3R)-3-hydroxytetradecanoyl-[acyl-carrier-protein] and UDP-N-acetyl-alpha-D-glucosamine: step 6/6.</text>
</comment>
<keyword evidence="7 10" id="KW-0418">Kinase</keyword>
<feature type="non-terminal residue" evidence="10">
    <location>
        <position position="77"/>
    </location>
</feature>
<proteinExistence type="predicted"/>
<evidence type="ECO:0000256" key="6">
    <source>
        <dbReference type="ARBA" id="ARBA00022741"/>
    </source>
</evidence>
<dbReference type="Pfam" id="PF02606">
    <property type="entry name" value="LpxK"/>
    <property type="match status" value="1"/>
</dbReference>
<dbReference type="UniPathway" id="UPA00359">
    <property type="reaction ID" value="UER00482"/>
</dbReference>
<organism evidence="10">
    <name type="scientific">mine drainage metagenome</name>
    <dbReference type="NCBI Taxonomy" id="410659"/>
    <lineage>
        <taxon>unclassified sequences</taxon>
        <taxon>metagenomes</taxon>
        <taxon>ecological metagenomes</taxon>
    </lineage>
</organism>
<reference evidence="10" key="2">
    <citation type="journal article" date="2014" name="ISME J.">
        <title>Microbial stratification in low pH oxic and suboxic macroscopic growths along an acid mine drainage.</title>
        <authorList>
            <person name="Mendez-Garcia C."/>
            <person name="Mesa V."/>
            <person name="Sprenger R.R."/>
            <person name="Richter M."/>
            <person name="Diez M.S."/>
            <person name="Solano J."/>
            <person name="Bargiela R."/>
            <person name="Golyshina O.V."/>
            <person name="Manteca A."/>
            <person name="Ramos J.L."/>
            <person name="Gallego J.R."/>
            <person name="Llorente I."/>
            <person name="Martins Dos Santos V.A."/>
            <person name="Jensen O.N."/>
            <person name="Pelaez A.I."/>
            <person name="Sanchez J."/>
            <person name="Ferrer M."/>
        </authorList>
    </citation>
    <scope>NUCLEOTIDE SEQUENCE</scope>
</reference>
<keyword evidence="3" id="KW-0444">Lipid biosynthesis</keyword>
<evidence type="ECO:0000256" key="8">
    <source>
        <dbReference type="ARBA" id="ARBA00022840"/>
    </source>
</evidence>
<gene>
    <name evidence="10" type="ORF">B1A_01015</name>
</gene>
<evidence type="ECO:0000256" key="9">
    <source>
        <dbReference type="ARBA" id="ARBA00023098"/>
    </source>
</evidence>
<keyword evidence="9" id="KW-0443">Lipid metabolism</keyword>
<evidence type="ECO:0000256" key="7">
    <source>
        <dbReference type="ARBA" id="ARBA00022777"/>
    </source>
</evidence>
<dbReference type="GO" id="GO:0009029">
    <property type="term" value="F:lipid-A 4'-kinase activity"/>
    <property type="evidence" value="ECO:0007669"/>
    <property type="project" value="UniProtKB-EC"/>
</dbReference>
<dbReference type="GO" id="GO:0009245">
    <property type="term" value="P:lipid A biosynthetic process"/>
    <property type="evidence" value="ECO:0007669"/>
    <property type="project" value="UniProtKB-KW"/>
</dbReference>
<evidence type="ECO:0000256" key="3">
    <source>
        <dbReference type="ARBA" id="ARBA00022516"/>
    </source>
</evidence>
<keyword evidence="4" id="KW-0441">Lipid A biosynthesis</keyword>
<dbReference type="PANTHER" id="PTHR42724:SF1">
    <property type="entry name" value="TETRAACYLDISACCHARIDE 4'-KINASE, MITOCHONDRIAL-RELATED"/>
    <property type="match status" value="1"/>
</dbReference>
<evidence type="ECO:0000313" key="10">
    <source>
        <dbReference type="EMBL" id="EQD80318.1"/>
    </source>
</evidence>
<evidence type="ECO:0000256" key="2">
    <source>
        <dbReference type="ARBA" id="ARBA00012071"/>
    </source>
</evidence>
<dbReference type="EMBL" id="AUZX01000771">
    <property type="protein sequence ID" value="EQD80318.1"/>
    <property type="molecule type" value="Genomic_DNA"/>
</dbReference>
<dbReference type="GO" id="GO:0009244">
    <property type="term" value="P:lipopolysaccharide core region biosynthetic process"/>
    <property type="evidence" value="ECO:0007669"/>
    <property type="project" value="TreeGrafter"/>
</dbReference>
<keyword evidence="8" id="KW-0067">ATP-binding</keyword>
<dbReference type="GO" id="GO:0005886">
    <property type="term" value="C:plasma membrane"/>
    <property type="evidence" value="ECO:0007669"/>
    <property type="project" value="TreeGrafter"/>
</dbReference>
<dbReference type="GO" id="GO:0005524">
    <property type="term" value="F:ATP binding"/>
    <property type="evidence" value="ECO:0007669"/>
    <property type="project" value="UniProtKB-KW"/>
</dbReference>
<protein>
    <recommendedName>
        <fullName evidence="2">tetraacyldisaccharide 4'-kinase</fullName>
        <ecNumber evidence="2">2.7.1.130</ecNumber>
    </recommendedName>
</protein>
<dbReference type="EC" id="2.7.1.130" evidence="2"/>
<sequence length="77" mass="8827">MEQWLNRRWYESRRSFPGLAPLAWLYGIVEGRRRAWARPPERLAAPVIVVGNLTVGGTGKTPLAVWIAQALTRRERT</sequence>
<dbReference type="AlphaFoldDB" id="T1CFA5"/>
<name>T1CFA5_9ZZZZ</name>
<keyword evidence="5 10" id="KW-0808">Transferase</keyword>
<comment type="caution">
    <text evidence="10">The sequence shown here is derived from an EMBL/GenBank/DDBJ whole genome shotgun (WGS) entry which is preliminary data.</text>
</comment>
<keyword evidence="6" id="KW-0547">Nucleotide-binding</keyword>
<evidence type="ECO:0000256" key="1">
    <source>
        <dbReference type="ARBA" id="ARBA00004870"/>
    </source>
</evidence>
<dbReference type="InterPro" id="IPR003758">
    <property type="entry name" value="LpxK"/>
</dbReference>